<dbReference type="PANTHER" id="PTHR45376:SF7">
    <property type="entry name" value="OS04G0687300 PROTEIN"/>
    <property type="match status" value="1"/>
</dbReference>
<accession>A0A8J5FKR2</accession>
<dbReference type="Proteomes" id="UP000734854">
    <property type="component" value="Unassembled WGS sequence"/>
</dbReference>
<reference evidence="2 3" key="1">
    <citation type="submission" date="2020-08" db="EMBL/GenBank/DDBJ databases">
        <title>Plant Genome Project.</title>
        <authorList>
            <person name="Zhang R.-G."/>
        </authorList>
    </citation>
    <scope>NUCLEOTIDE SEQUENCE [LARGE SCALE GENOMIC DNA]</scope>
    <source>
        <tissue evidence="2">Rhizome</tissue>
    </source>
</reference>
<evidence type="ECO:0000259" key="1">
    <source>
        <dbReference type="PROSITE" id="PS50076"/>
    </source>
</evidence>
<comment type="caution">
    <text evidence="2">The sequence shown here is derived from an EMBL/GenBank/DDBJ whole genome shotgun (WGS) entry which is preliminary data.</text>
</comment>
<dbReference type="CDD" id="cd06257">
    <property type="entry name" value="DnaJ"/>
    <property type="match status" value="1"/>
</dbReference>
<proteinExistence type="predicted"/>
<dbReference type="Pfam" id="PF00226">
    <property type="entry name" value="DnaJ"/>
    <property type="match status" value="1"/>
</dbReference>
<dbReference type="PANTHER" id="PTHR45376">
    <property type="entry name" value="CHAPERONE DNAJ-DOMAIN SUPERFAMILY PROTEIN-RELATED"/>
    <property type="match status" value="1"/>
</dbReference>
<feature type="domain" description="J" evidence="1">
    <location>
        <begin position="241"/>
        <end position="302"/>
    </location>
</feature>
<keyword evidence="3" id="KW-1185">Reference proteome</keyword>
<evidence type="ECO:0000313" key="2">
    <source>
        <dbReference type="EMBL" id="KAG6482889.1"/>
    </source>
</evidence>
<evidence type="ECO:0000313" key="3">
    <source>
        <dbReference type="Proteomes" id="UP000734854"/>
    </source>
</evidence>
<dbReference type="AlphaFoldDB" id="A0A8J5FKR2"/>
<dbReference type="InterPro" id="IPR001623">
    <property type="entry name" value="DnaJ_domain"/>
</dbReference>
<sequence>MFIIELEPSPPALFLSSSSPEETMQSLLPNGISIARIIYCRSPLCFSAFHSTPVAAAKRKSKWDCKADKYGPKPSKSYIRYAVRQKRAEIKKALKVYLFYGKTSKLNFQDESFRDFIGGARETFNTENGAYDFDATSTSGSGRKVNFHSSSCSGKCKHGRSKGRQKGFYDEHYREHPETIYEADFGRFRGFSWSQEAWENFHFNKSGKQFEWKDESKRERTRSAWSGSDDDDESTDVGLHLHRVTLGLPPTGPLKLVDVKSAFRVSALKWHPDKHQGPSQAKAAEKFKLCVDAYNSLCSVLKAT</sequence>
<dbReference type="SMART" id="SM00271">
    <property type="entry name" value="DnaJ"/>
    <property type="match status" value="1"/>
</dbReference>
<gene>
    <name evidence="2" type="ORF">ZIOFF_059528</name>
</gene>
<dbReference type="OrthoDB" id="10250354at2759"/>
<name>A0A8J5FKR2_ZINOF</name>
<dbReference type="EMBL" id="JACMSC010000016">
    <property type="protein sequence ID" value="KAG6482889.1"/>
    <property type="molecule type" value="Genomic_DNA"/>
</dbReference>
<organism evidence="2 3">
    <name type="scientific">Zingiber officinale</name>
    <name type="common">Ginger</name>
    <name type="synonym">Amomum zingiber</name>
    <dbReference type="NCBI Taxonomy" id="94328"/>
    <lineage>
        <taxon>Eukaryota</taxon>
        <taxon>Viridiplantae</taxon>
        <taxon>Streptophyta</taxon>
        <taxon>Embryophyta</taxon>
        <taxon>Tracheophyta</taxon>
        <taxon>Spermatophyta</taxon>
        <taxon>Magnoliopsida</taxon>
        <taxon>Liliopsida</taxon>
        <taxon>Zingiberales</taxon>
        <taxon>Zingiberaceae</taxon>
        <taxon>Zingiber</taxon>
    </lineage>
</organism>
<protein>
    <recommendedName>
        <fullName evidence="1">J domain-containing protein</fullName>
    </recommendedName>
</protein>
<dbReference type="PROSITE" id="PS50076">
    <property type="entry name" value="DNAJ_2"/>
    <property type="match status" value="1"/>
</dbReference>